<organism evidence="1 2">
    <name type="scientific">Eumeta variegata</name>
    <name type="common">Bagworm moth</name>
    <name type="synonym">Eumeta japonica</name>
    <dbReference type="NCBI Taxonomy" id="151549"/>
    <lineage>
        <taxon>Eukaryota</taxon>
        <taxon>Metazoa</taxon>
        <taxon>Ecdysozoa</taxon>
        <taxon>Arthropoda</taxon>
        <taxon>Hexapoda</taxon>
        <taxon>Insecta</taxon>
        <taxon>Pterygota</taxon>
        <taxon>Neoptera</taxon>
        <taxon>Endopterygota</taxon>
        <taxon>Lepidoptera</taxon>
        <taxon>Glossata</taxon>
        <taxon>Ditrysia</taxon>
        <taxon>Tineoidea</taxon>
        <taxon>Psychidae</taxon>
        <taxon>Oiketicinae</taxon>
        <taxon>Eumeta</taxon>
    </lineage>
</organism>
<protein>
    <submittedName>
        <fullName evidence="1">Uncharacterized protein</fullName>
    </submittedName>
</protein>
<name>A0A4C1VN00_EUMVA</name>
<keyword evidence="2" id="KW-1185">Reference proteome</keyword>
<evidence type="ECO:0000313" key="1">
    <source>
        <dbReference type="EMBL" id="GBP39717.1"/>
    </source>
</evidence>
<dbReference type="EMBL" id="BGZK01000369">
    <property type="protein sequence ID" value="GBP39717.1"/>
    <property type="molecule type" value="Genomic_DNA"/>
</dbReference>
<evidence type="ECO:0000313" key="2">
    <source>
        <dbReference type="Proteomes" id="UP000299102"/>
    </source>
</evidence>
<sequence>MWWERLFEAKGERSDALQFFADGGFTSLLILRNASGSSLASLVRAVILPPPGWRRWAPGFAEPSCDLEAGDCIGGRVLVKAEGMVGRTDPLRKTLQARRRHLPVSLSASASRCCPLQLPREGQGCWFGELFAAPCLAFARTPVSDLPPASAPF</sequence>
<gene>
    <name evidence="1" type="ORF">EVAR_25541_1</name>
</gene>
<dbReference type="AlphaFoldDB" id="A0A4C1VN00"/>
<accession>A0A4C1VN00</accession>
<proteinExistence type="predicted"/>
<dbReference type="Proteomes" id="UP000299102">
    <property type="component" value="Unassembled WGS sequence"/>
</dbReference>
<comment type="caution">
    <text evidence="1">The sequence shown here is derived from an EMBL/GenBank/DDBJ whole genome shotgun (WGS) entry which is preliminary data.</text>
</comment>
<reference evidence="1 2" key="1">
    <citation type="journal article" date="2019" name="Commun. Biol.">
        <title>The bagworm genome reveals a unique fibroin gene that provides high tensile strength.</title>
        <authorList>
            <person name="Kono N."/>
            <person name="Nakamura H."/>
            <person name="Ohtoshi R."/>
            <person name="Tomita M."/>
            <person name="Numata K."/>
            <person name="Arakawa K."/>
        </authorList>
    </citation>
    <scope>NUCLEOTIDE SEQUENCE [LARGE SCALE GENOMIC DNA]</scope>
</reference>